<comment type="caution">
    <text evidence="1">The sequence shown here is derived from an EMBL/GenBank/DDBJ whole genome shotgun (WGS) entry which is preliminary data.</text>
</comment>
<organism evidence="1">
    <name type="scientific">marine sediment metagenome</name>
    <dbReference type="NCBI Taxonomy" id="412755"/>
    <lineage>
        <taxon>unclassified sequences</taxon>
        <taxon>metagenomes</taxon>
        <taxon>ecological metagenomes</taxon>
    </lineage>
</organism>
<accession>X0TGG5</accession>
<evidence type="ECO:0000313" key="1">
    <source>
        <dbReference type="EMBL" id="GAF86401.1"/>
    </source>
</evidence>
<proteinExistence type="predicted"/>
<protein>
    <submittedName>
        <fullName evidence="1">Uncharacterized protein</fullName>
    </submittedName>
</protein>
<gene>
    <name evidence="1" type="ORF">S01H1_30757</name>
</gene>
<name>X0TGG5_9ZZZZ</name>
<reference evidence="1" key="1">
    <citation type="journal article" date="2014" name="Front. Microbiol.">
        <title>High frequency of phylogenetically diverse reductive dehalogenase-homologous genes in deep subseafloor sedimentary metagenomes.</title>
        <authorList>
            <person name="Kawai M."/>
            <person name="Futagami T."/>
            <person name="Toyoda A."/>
            <person name="Takaki Y."/>
            <person name="Nishi S."/>
            <person name="Hori S."/>
            <person name="Arai W."/>
            <person name="Tsubouchi T."/>
            <person name="Morono Y."/>
            <person name="Uchiyama I."/>
            <person name="Ito T."/>
            <person name="Fujiyama A."/>
            <person name="Inagaki F."/>
            <person name="Takami H."/>
        </authorList>
    </citation>
    <scope>NUCLEOTIDE SEQUENCE</scope>
    <source>
        <strain evidence="1">Expedition CK06-06</strain>
    </source>
</reference>
<dbReference type="AlphaFoldDB" id="X0TGG5"/>
<sequence>MDNSKLEYAIEIKRKIDIKNNKLKAIEEIRTKSVKEENNCKVYICNDALYIDQDIFDIALTLQEKRESKICLGLELIYEKL</sequence>
<dbReference type="EMBL" id="BARS01018947">
    <property type="protein sequence ID" value="GAF86401.1"/>
    <property type="molecule type" value="Genomic_DNA"/>
</dbReference>